<sequence>MQTAASLSVPVLLHATHSSGAATNATQCGGSAEVESGGDNAFVYGRSPRSSYFNTYESVWWLLLRADAGQRSFQLKALRFYCCMSK</sequence>
<dbReference type="EMBL" id="OV170226">
    <property type="protein sequence ID" value="CAH0727495.1"/>
    <property type="molecule type" value="Genomic_DNA"/>
</dbReference>
<reference evidence="1" key="1">
    <citation type="submission" date="2021-12" db="EMBL/GenBank/DDBJ databases">
        <authorList>
            <person name="Martin H S."/>
        </authorList>
    </citation>
    <scope>NUCLEOTIDE SEQUENCE</scope>
</reference>
<feature type="non-terminal residue" evidence="1">
    <location>
        <position position="86"/>
    </location>
</feature>
<proteinExistence type="predicted"/>
<protein>
    <submittedName>
        <fullName evidence="1">Uncharacterized protein</fullName>
    </submittedName>
</protein>
<evidence type="ECO:0000313" key="2">
    <source>
        <dbReference type="Proteomes" id="UP000838878"/>
    </source>
</evidence>
<dbReference type="AlphaFoldDB" id="A0A8J9VUD5"/>
<accession>A0A8J9VUD5</accession>
<gene>
    <name evidence="1" type="ORF">BINO364_LOCUS12830</name>
</gene>
<keyword evidence="2" id="KW-1185">Reference proteome</keyword>
<name>A0A8J9VUD5_9NEOP</name>
<evidence type="ECO:0000313" key="1">
    <source>
        <dbReference type="EMBL" id="CAH0727495.1"/>
    </source>
</evidence>
<organism evidence="1 2">
    <name type="scientific">Brenthis ino</name>
    <name type="common">lesser marbled fritillary</name>
    <dbReference type="NCBI Taxonomy" id="405034"/>
    <lineage>
        <taxon>Eukaryota</taxon>
        <taxon>Metazoa</taxon>
        <taxon>Ecdysozoa</taxon>
        <taxon>Arthropoda</taxon>
        <taxon>Hexapoda</taxon>
        <taxon>Insecta</taxon>
        <taxon>Pterygota</taxon>
        <taxon>Neoptera</taxon>
        <taxon>Endopterygota</taxon>
        <taxon>Lepidoptera</taxon>
        <taxon>Glossata</taxon>
        <taxon>Ditrysia</taxon>
        <taxon>Papilionoidea</taxon>
        <taxon>Nymphalidae</taxon>
        <taxon>Heliconiinae</taxon>
        <taxon>Argynnini</taxon>
        <taxon>Brenthis</taxon>
    </lineage>
</organism>
<dbReference type="Proteomes" id="UP000838878">
    <property type="component" value="Chromosome 6"/>
</dbReference>